<protein>
    <submittedName>
        <fullName evidence="2">Uncharacterized protein</fullName>
    </submittedName>
</protein>
<evidence type="ECO:0000313" key="3">
    <source>
        <dbReference type="Proteomes" id="UP000541444"/>
    </source>
</evidence>
<dbReference type="GO" id="GO:0005737">
    <property type="term" value="C:cytoplasm"/>
    <property type="evidence" value="ECO:0007669"/>
    <property type="project" value="TreeGrafter"/>
</dbReference>
<organism evidence="2 3">
    <name type="scientific">Kingdonia uniflora</name>
    <dbReference type="NCBI Taxonomy" id="39325"/>
    <lineage>
        <taxon>Eukaryota</taxon>
        <taxon>Viridiplantae</taxon>
        <taxon>Streptophyta</taxon>
        <taxon>Embryophyta</taxon>
        <taxon>Tracheophyta</taxon>
        <taxon>Spermatophyta</taxon>
        <taxon>Magnoliopsida</taxon>
        <taxon>Ranunculales</taxon>
        <taxon>Circaeasteraceae</taxon>
        <taxon>Kingdonia</taxon>
    </lineage>
</organism>
<dbReference type="Proteomes" id="UP000541444">
    <property type="component" value="Unassembled WGS sequence"/>
</dbReference>
<reference evidence="2 3" key="1">
    <citation type="journal article" date="2020" name="IScience">
        <title>Genome Sequencing of the Endangered Kingdonia uniflora (Circaeasteraceae, Ranunculales) Reveals Potential Mechanisms of Evolutionary Specialization.</title>
        <authorList>
            <person name="Sun Y."/>
            <person name="Deng T."/>
            <person name="Zhang A."/>
            <person name="Moore M.J."/>
            <person name="Landis J.B."/>
            <person name="Lin N."/>
            <person name="Zhang H."/>
            <person name="Zhang X."/>
            <person name="Huang J."/>
            <person name="Zhang X."/>
            <person name="Sun H."/>
            <person name="Wang H."/>
        </authorList>
    </citation>
    <scope>NUCLEOTIDE SEQUENCE [LARGE SCALE GENOMIC DNA]</scope>
    <source>
        <strain evidence="2">TB1705</strain>
        <tissue evidence="2">Leaf</tissue>
    </source>
</reference>
<dbReference type="InterPro" id="IPR016161">
    <property type="entry name" value="Ald_DH/histidinol_DH"/>
</dbReference>
<dbReference type="OrthoDB" id="440325at2759"/>
<dbReference type="GO" id="GO:0006081">
    <property type="term" value="P:aldehyde metabolic process"/>
    <property type="evidence" value="ECO:0007669"/>
    <property type="project" value="InterPro"/>
</dbReference>
<name>A0A7J7MVW0_9MAGN</name>
<accession>A0A7J7MVW0</accession>
<dbReference type="SUPFAM" id="SSF53720">
    <property type="entry name" value="ALDH-like"/>
    <property type="match status" value="1"/>
</dbReference>
<dbReference type="PANTHER" id="PTHR43570">
    <property type="entry name" value="ALDEHYDE DEHYDROGENASE"/>
    <property type="match status" value="1"/>
</dbReference>
<comment type="caution">
    <text evidence="2">The sequence shown here is derived from an EMBL/GenBank/DDBJ whole genome shotgun (WGS) entry which is preliminary data.</text>
</comment>
<gene>
    <name evidence="2" type="ORF">GIB67_032662</name>
</gene>
<dbReference type="PANTHER" id="PTHR43570:SF17">
    <property type="entry name" value="ALDEHYDE DEHYDROGENASE FAMILY 3 MEMBER F1"/>
    <property type="match status" value="1"/>
</dbReference>
<sequence length="111" mass="11589">MSAAAKHLTHVTLELGGKCPVIADSRLSPSQMQGESGDFCSGQACIGVDYLLVEDEFAPSLVTFTILNVITILNAVATNCSISASQNNSQSVSYCTSPPAGHLQARITFVA</sequence>
<dbReference type="InterPro" id="IPR016163">
    <property type="entry name" value="Ald_DH_C"/>
</dbReference>
<evidence type="ECO:0000313" key="2">
    <source>
        <dbReference type="EMBL" id="KAF6159045.1"/>
    </source>
</evidence>
<keyword evidence="3" id="KW-1185">Reference proteome</keyword>
<keyword evidence="1" id="KW-0560">Oxidoreductase</keyword>
<dbReference type="AlphaFoldDB" id="A0A7J7MVW0"/>
<evidence type="ECO:0000256" key="1">
    <source>
        <dbReference type="ARBA" id="ARBA00023002"/>
    </source>
</evidence>
<dbReference type="Gene3D" id="3.40.605.10">
    <property type="entry name" value="Aldehyde Dehydrogenase, Chain A, domain 1"/>
    <property type="match status" value="1"/>
</dbReference>
<dbReference type="EMBL" id="JACGCM010001204">
    <property type="protein sequence ID" value="KAF6159045.1"/>
    <property type="molecule type" value="Genomic_DNA"/>
</dbReference>
<dbReference type="InterPro" id="IPR012394">
    <property type="entry name" value="Aldehyde_DH_NAD(P)"/>
</dbReference>
<proteinExistence type="predicted"/>
<dbReference type="GO" id="GO:0004029">
    <property type="term" value="F:aldehyde dehydrogenase (NAD+) activity"/>
    <property type="evidence" value="ECO:0007669"/>
    <property type="project" value="TreeGrafter"/>
</dbReference>
<dbReference type="InterPro" id="IPR016162">
    <property type="entry name" value="Ald_DH_N"/>
</dbReference>
<dbReference type="Gene3D" id="3.40.309.10">
    <property type="entry name" value="Aldehyde Dehydrogenase, Chain A, domain 2"/>
    <property type="match status" value="1"/>
</dbReference>